<dbReference type="Pfam" id="PF00501">
    <property type="entry name" value="AMP-binding"/>
    <property type="match status" value="1"/>
</dbReference>
<proteinExistence type="inferred from homology"/>
<dbReference type="InterPro" id="IPR000873">
    <property type="entry name" value="AMP-dep_synth/lig_dom"/>
</dbReference>
<evidence type="ECO:0000313" key="5">
    <source>
        <dbReference type="Proteomes" id="UP000021210"/>
    </source>
</evidence>
<gene>
    <name evidence="4" type="ORF">I542_2161</name>
</gene>
<dbReference type="AlphaFoldDB" id="A0A829QI46"/>
<feature type="compositionally biased region" description="Basic residues" evidence="2">
    <location>
        <begin position="357"/>
        <end position="382"/>
    </location>
</feature>
<dbReference type="SUPFAM" id="SSF56801">
    <property type="entry name" value="Acetyl-CoA synthetase-like"/>
    <property type="match status" value="1"/>
</dbReference>
<name>A0A829QI46_9MYCO</name>
<reference evidence="4 5" key="1">
    <citation type="submission" date="2013-12" db="EMBL/GenBank/DDBJ databases">
        <authorList>
            <person name="Zelazny A."/>
            <person name="Olivier K."/>
            <person name="Holland S."/>
            <person name="Lenaerts A."/>
            <person name="Ordway D."/>
            <person name="DeGroote M.A."/>
            <person name="Parker T."/>
            <person name="Sizemore C."/>
            <person name="Tallon L.J."/>
            <person name="Sadzewicz L.K."/>
            <person name="Sengamalay N."/>
            <person name="Fraser C.M."/>
            <person name="Hine E."/>
            <person name="Shefchek K.A."/>
            <person name="Das S.P."/>
            <person name="Tettelin H."/>
        </authorList>
    </citation>
    <scope>NUCLEOTIDE SEQUENCE [LARGE SCALE GENOMIC DNA]</scope>
    <source>
        <strain evidence="4 5">1948</strain>
    </source>
</reference>
<evidence type="ECO:0000256" key="2">
    <source>
        <dbReference type="SAM" id="MobiDB-lite"/>
    </source>
</evidence>
<accession>A0A829QI46</accession>
<dbReference type="InterPro" id="IPR020845">
    <property type="entry name" value="AMP-binding_CS"/>
</dbReference>
<dbReference type="PROSITE" id="PS00455">
    <property type="entry name" value="AMP_BINDING"/>
    <property type="match status" value="1"/>
</dbReference>
<protein>
    <submittedName>
        <fullName evidence="4">AMP-binding enzyme family protein</fullName>
    </submittedName>
</protein>
<dbReference type="GO" id="GO:0006631">
    <property type="term" value="P:fatty acid metabolic process"/>
    <property type="evidence" value="ECO:0007669"/>
    <property type="project" value="TreeGrafter"/>
</dbReference>
<feature type="region of interest" description="Disordered" evidence="2">
    <location>
        <begin position="342"/>
        <end position="382"/>
    </location>
</feature>
<sequence>MTAGAAARVAKLFESDPQFRAAMPDPAVMDSLLAPGLRLSQVLHALLSGYAERPVMGFRSRESVVDTATGRTVDRLLPAFETITYGQLLEDISAILAEWQHGDIPMGAGDFIATIGFSSPDYVTLDLATLMNGSVSIPLQHNTSVAQLRMMLEETSPRLVAASADCLDLAVEAAVGLTDLRRVVVFDYRAETDDHREKLATARERLHAAGMDVVVEPLAEVIGRGRDLPEPVLYTAGDDQRTALIMYTSGSTGAPKGAMFTEWTVTRFWSSGAAPQPGHPDHQRELPAAQPPCGPGRTADGLHSRRHMLLRPRERSVHPVRGLAAGTAHPYGCGSPCRRHALPALPNASGRTDGRGNRRRHRRSASQNRTARRCPGRACGRRHARHRAVVPRDEGFPGVLIGLSSA</sequence>
<evidence type="ECO:0000259" key="3">
    <source>
        <dbReference type="Pfam" id="PF00501"/>
    </source>
</evidence>
<organism evidence="4 5">
    <name type="scientific">Mycobacteroides abscessus 1948</name>
    <dbReference type="NCBI Taxonomy" id="1299323"/>
    <lineage>
        <taxon>Bacteria</taxon>
        <taxon>Bacillati</taxon>
        <taxon>Actinomycetota</taxon>
        <taxon>Actinomycetes</taxon>
        <taxon>Mycobacteriales</taxon>
        <taxon>Mycobacteriaceae</taxon>
        <taxon>Mycobacteroides</taxon>
        <taxon>Mycobacteroides abscessus</taxon>
    </lineage>
</organism>
<dbReference type="Proteomes" id="UP000021210">
    <property type="component" value="Unassembled WGS sequence"/>
</dbReference>
<dbReference type="PANTHER" id="PTHR43201">
    <property type="entry name" value="ACYL-COA SYNTHETASE"/>
    <property type="match status" value="1"/>
</dbReference>
<dbReference type="InterPro" id="IPR042099">
    <property type="entry name" value="ANL_N_sf"/>
</dbReference>
<comment type="similarity">
    <text evidence="1">Belongs to the ATP-dependent AMP-binding enzyme family.</text>
</comment>
<dbReference type="GO" id="GO:0031956">
    <property type="term" value="F:medium-chain fatty acid-CoA ligase activity"/>
    <property type="evidence" value="ECO:0007669"/>
    <property type="project" value="TreeGrafter"/>
</dbReference>
<dbReference type="EMBL" id="JAOH01000002">
    <property type="protein sequence ID" value="EUA62016.1"/>
    <property type="molecule type" value="Genomic_DNA"/>
</dbReference>
<evidence type="ECO:0000256" key="1">
    <source>
        <dbReference type="ARBA" id="ARBA00006432"/>
    </source>
</evidence>
<comment type="caution">
    <text evidence="4">The sequence shown here is derived from an EMBL/GenBank/DDBJ whole genome shotgun (WGS) entry which is preliminary data.</text>
</comment>
<feature type="region of interest" description="Disordered" evidence="2">
    <location>
        <begin position="271"/>
        <end position="301"/>
    </location>
</feature>
<dbReference type="PANTHER" id="PTHR43201:SF8">
    <property type="entry name" value="ACYL-COA SYNTHETASE FAMILY MEMBER 3"/>
    <property type="match status" value="1"/>
</dbReference>
<evidence type="ECO:0000313" key="4">
    <source>
        <dbReference type="EMBL" id="EUA62016.1"/>
    </source>
</evidence>
<feature type="domain" description="AMP-dependent synthetase/ligase" evidence="3">
    <location>
        <begin position="80"/>
        <end position="266"/>
    </location>
</feature>
<dbReference type="Gene3D" id="3.40.50.12780">
    <property type="entry name" value="N-terminal domain of ligase-like"/>
    <property type="match status" value="1"/>
</dbReference>